<dbReference type="Proteomes" id="UP000588068">
    <property type="component" value="Unassembled WGS sequence"/>
</dbReference>
<dbReference type="InterPro" id="IPR010044">
    <property type="entry name" value="MTAP"/>
</dbReference>
<dbReference type="EMBL" id="JACHHZ010000005">
    <property type="protein sequence ID" value="MBB6095540.1"/>
    <property type="molecule type" value="Genomic_DNA"/>
</dbReference>
<name>A0A841HTJ9_9GAMM</name>
<dbReference type="RefSeq" id="WP_184334897.1">
    <property type="nucleotide sequence ID" value="NZ_JACHHZ010000005.1"/>
</dbReference>
<dbReference type="PANTHER" id="PTHR42679:SF2">
    <property type="entry name" value="S-METHYL-5'-THIOADENOSINE PHOSPHORYLASE"/>
    <property type="match status" value="1"/>
</dbReference>
<accession>A0A841HTJ9</accession>
<evidence type="ECO:0000256" key="1">
    <source>
        <dbReference type="ARBA" id="ARBA00022676"/>
    </source>
</evidence>
<dbReference type="GO" id="GO:0005829">
    <property type="term" value="C:cytosol"/>
    <property type="evidence" value="ECO:0007669"/>
    <property type="project" value="TreeGrafter"/>
</dbReference>
<feature type="chain" id="PRO_5032817473" evidence="3">
    <location>
        <begin position="23"/>
        <end position="305"/>
    </location>
</feature>
<evidence type="ECO:0000313" key="5">
    <source>
        <dbReference type="EMBL" id="MBB6095540.1"/>
    </source>
</evidence>
<dbReference type="PANTHER" id="PTHR42679">
    <property type="entry name" value="S-METHYL-5'-THIOADENOSINE PHOSPHORYLASE"/>
    <property type="match status" value="1"/>
</dbReference>
<dbReference type="Pfam" id="PF01048">
    <property type="entry name" value="PNP_UDP_1"/>
    <property type="match status" value="1"/>
</dbReference>
<evidence type="ECO:0000313" key="6">
    <source>
        <dbReference type="Proteomes" id="UP000588068"/>
    </source>
</evidence>
<keyword evidence="1 5" id="KW-0328">Glycosyltransferase</keyword>
<protein>
    <submittedName>
        <fullName evidence="5">5'-methylthioadenosine phosphorylase</fullName>
        <ecNumber evidence="5">2.4.2.28</ecNumber>
    </submittedName>
</protein>
<evidence type="ECO:0000256" key="3">
    <source>
        <dbReference type="SAM" id="SignalP"/>
    </source>
</evidence>
<keyword evidence="2 5" id="KW-0808">Transferase</keyword>
<comment type="caution">
    <text evidence="5">The sequence shown here is derived from an EMBL/GenBank/DDBJ whole genome shotgun (WGS) entry which is preliminary data.</text>
</comment>
<sequence>MLRLVTRIVTAALALCGAPAFAASVNDFPKARIAIVGGTFMNDALLKRKDLIKGSFKIKTKVGESPTIYACESGGVPFYYVHGHGEGKWVETWAALYDLGVRDAIGGATAGGINKSMKLYDYVVPDDFIDMNVDRPLAMPLVVYRDPNAIPLPRYTPAMDPLLRQILIEETREALRASHDYDDIQIHEQGVVIQARGGRFETAAEIRMFATWGADLVTMNVGTEMAYARMMGINYASLVAISNPAEGVGEWEWDTLKNVYPRLNPLSLRIVLATLPRIAAIGDDVPRVGDGLRMHPEMTSEPTAH</sequence>
<organism evidence="5 6">
    <name type="scientific">Povalibacter uvarum</name>
    <dbReference type="NCBI Taxonomy" id="732238"/>
    <lineage>
        <taxon>Bacteria</taxon>
        <taxon>Pseudomonadati</taxon>
        <taxon>Pseudomonadota</taxon>
        <taxon>Gammaproteobacteria</taxon>
        <taxon>Steroidobacterales</taxon>
        <taxon>Steroidobacteraceae</taxon>
        <taxon>Povalibacter</taxon>
    </lineage>
</organism>
<keyword evidence="3" id="KW-0732">Signal</keyword>
<dbReference type="Gene3D" id="3.40.50.1580">
    <property type="entry name" value="Nucleoside phosphorylase domain"/>
    <property type="match status" value="1"/>
</dbReference>
<feature type="domain" description="Nucleoside phosphorylase" evidence="4">
    <location>
        <begin position="64"/>
        <end position="274"/>
    </location>
</feature>
<keyword evidence="6" id="KW-1185">Reference proteome</keyword>
<proteinExistence type="predicted"/>
<dbReference type="InterPro" id="IPR000845">
    <property type="entry name" value="Nucleoside_phosphorylase_d"/>
</dbReference>
<gene>
    <name evidence="5" type="ORF">HNQ60_004430</name>
</gene>
<dbReference type="AlphaFoldDB" id="A0A841HTJ9"/>
<evidence type="ECO:0000259" key="4">
    <source>
        <dbReference type="Pfam" id="PF01048"/>
    </source>
</evidence>
<dbReference type="GO" id="GO:0019509">
    <property type="term" value="P:L-methionine salvage from methylthioadenosine"/>
    <property type="evidence" value="ECO:0007669"/>
    <property type="project" value="TreeGrafter"/>
</dbReference>
<dbReference type="InterPro" id="IPR035994">
    <property type="entry name" value="Nucleoside_phosphorylase_sf"/>
</dbReference>
<reference evidence="5 6" key="1">
    <citation type="submission" date="2020-08" db="EMBL/GenBank/DDBJ databases">
        <title>Genomic Encyclopedia of Type Strains, Phase IV (KMG-IV): sequencing the most valuable type-strain genomes for metagenomic binning, comparative biology and taxonomic classification.</title>
        <authorList>
            <person name="Goeker M."/>
        </authorList>
    </citation>
    <scope>NUCLEOTIDE SEQUENCE [LARGE SCALE GENOMIC DNA]</scope>
    <source>
        <strain evidence="5 6">DSM 26723</strain>
    </source>
</reference>
<dbReference type="GO" id="GO:0017061">
    <property type="term" value="F:S-methyl-5-thioadenosine phosphorylase activity"/>
    <property type="evidence" value="ECO:0007669"/>
    <property type="project" value="UniProtKB-EC"/>
</dbReference>
<feature type="signal peptide" evidence="3">
    <location>
        <begin position="1"/>
        <end position="22"/>
    </location>
</feature>
<evidence type="ECO:0000256" key="2">
    <source>
        <dbReference type="ARBA" id="ARBA00022679"/>
    </source>
</evidence>
<dbReference type="EC" id="2.4.2.28" evidence="5"/>
<dbReference type="SUPFAM" id="SSF53167">
    <property type="entry name" value="Purine and uridine phosphorylases"/>
    <property type="match status" value="1"/>
</dbReference>
<dbReference type="GO" id="GO:0009116">
    <property type="term" value="P:nucleoside metabolic process"/>
    <property type="evidence" value="ECO:0007669"/>
    <property type="project" value="InterPro"/>
</dbReference>